<dbReference type="SUPFAM" id="SSF53448">
    <property type="entry name" value="Nucleotide-diphospho-sugar transferases"/>
    <property type="match status" value="1"/>
</dbReference>
<evidence type="ECO:0000313" key="2">
    <source>
        <dbReference type="EMBL" id="KAL0484143.1"/>
    </source>
</evidence>
<sequence>MTSKLDVTDTELFAEEAAASSISTSPETRSPDTHKVHFTFRVIPAILLYAPSSILLWSFFYDENMLFILCFVLCLYNFIYALMTAYYGYTALQKLKRSQNTDWKQEHIKNIEESHVDLSKLESGASSNTVQINWDTVTHYVLIPNYKEPLSVLSDTLSALSRCNMSKTHVVVVLAMEQRELNCESKAKQLIDSHGQFFKDIMFTVHPANTPNEMVGKAANDNYALKKLQSCIYNSNNQNKIDADIVTVIDSDSTLDKTYFEVLTTHFLKNDAQTRHMRVYQPLVTHYRNADVVPVVNRVAAQFSGIFEISSSVDPNYHHLTYSTYSASMKFLITYDAWDPNVICEDTHTYVSSYFLSKGKTYVENMFVPVHSFAVESDTYWASVMDRWVQARRHSFGVYDFSYSLQQIYNHVSSFGFNSCLPFLRTLSLLWRTSSPHLVPPLLIFSAALPALLKYRLSEEELDNYPLRRLVLLMGPLTFVCFSFSYVVSFLCIRYITNVPYGFYYFLKYYAEWMILGPITSVAVGIFPIAFSVFRLCSSETYDYVRATKPEVADTYDDTLKMNIGKRGWPLGLHHLFWSSRAVKELDDTL</sequence>
<keyword evidence="1" id="KW-0472">Membrane</keyword>
<keyword evidence="3" id="KW-1185">Reference proteome</keyword>
<dbReference type="EMBL" id="JAOPGA020001024">
    <property type="protein sequence ID" value="KAL0484143.1"/>
    <property type="molecule type" value="Genomic_DNA"/>
</dbReference>
<feature type="transmembrane region" description="Helical" evidence="1">
    <location>
        <begin position="509"/>
        <end position="531"/>
    </location>
</feature>
<dbReference type="Gene3D" id="3.90.550.10">
    <property type="entry name" value="Spore Coat Polysaccharide Biosynthesis Protein SpsA, Chain A"/>
    <property type="match status" value="1"/>
</dbReference>
<reference evidence="2 3" key="1">
    <citation type="submission" date="2024-03" db="EMBL/GenBank/DDBJ databases">
        <title>The Acrasis kona genome and developmental transcriptomes reveal deep origins of eukaryotic multicellular pathways.</title>
        <authorList>
            <person name="Sheikh S."/>
            <person name="Fu C.-J."/>
            <person name="Brown M.W."/>
            <person name="Baldauf S.L."/>
        </authorList>
    </citation>
    <scope>NUCLEOTIDE SEQUENCE [LARGE SCALE GENOMIC DNA]</scope>
    <source>
        <strain evidence="2 3">ATCC MYA-3509</strain>
    </source>
</reference>
<feature type="transmembrane region" description="Helical" evidence="1">
    <location>
        <begin position="38"/>
        <end position="60"/>
    </location>
</feature>
<dbReference type="PANTHER" id="PTHR36851">
    <property type="entry name" value="UNNAMED PRODUCT"/>
    <property type="match status" value="1"/>
</dbReference>
<name>A0AAW2Z2X6_9EUKA</name>
<dbReference type="PANTHER" id="PTHR36851:SF1">
    <property type="entry name" value="GLYCO_TRANS_2-LIKE DOMAIN-CONTAINING PROTEIN"/>
    <property type="match status" value="1"/>
</dbReference>
<dbReference type="Pfam" id="PF13641">
    <property type="entry name" value="Glyco_tranf_2_3"/>
    <property type="match status" value="1"/>
</dbReference>
<feature type="transmembrane region" description="Helical" evidence="1">
    <location>
        <begin position="66"/>
        <end position="89"/>
    </location>
</feature>
<feature type="transmembrane region" description="Helical" evidence="1">
    <location>
        <begin position="477"/>
        <end position="497"/>
    </location>
</feature>
<organism evidence="2 3">
    <name type="scientific">Acrasis kona</name>
    <dbReference type="NCBI Taxonomy" id="1008807"/>
    <lineage>
        <taxon>Eukaryota</taxon>
        <taxon>Discoba</taxon>
        <taxon>Heterolobosea</taxon>
        <taxon>Tetramitia</taxon>
        <taxon>Eutetramitia</taxon>
        <taxon>Acrasidae</taxon>
        <taxon>Acrasis</taxon>
    </lineage>
</organism>
<protein>
    <submittedName>
        <fullName evidence="2">Rad50</fullName>
    </submittedName>
</protein>
<dbReference type="Proteomes" id="UP001431209">
    <property type="component" value="Unassembled WGS sequence"/>
</dbReference>
<keyword evidence="1" id="KW-0812">Transmembrane</keyword>
<dbReference type="InterPro" id="IPR029044">
    <property type="entry name" value="Nucleotide-diphossugar_trans"/>
</dbReference>
<keyword evidence="1" id="KW-1133">Transmembrane helix</keyword>
<evidence type="ECO:0000256" key="1">
    <source>
        <dbReference type="SAM" id="Phobius"/>
    </source>
</evidence>
<gene>
    <name evidence="2" type="ORF">AKO1_004928</name>
</gene>
<proteinExistence type="predicted"/>
<comment type="caution">
    <text evidence="2">The sequence shown here is derived from an EMBL/GenBank/DDBJ whole genome shotgun (WGS) entry which is preliminary data.</text>
</comment>
<evidence type="ECO:0000313" key="3">
    <source>
        <dbReference type="Proteomes" id="UP001431209"/>
    </source>
</evidence>
<accession>A0AAW2Z2X6</accession>
<dbReference type="AlphaFoldDB" id="A0AAW2Z2X6"/>